<gene>
    <name evidence="2" type="ORF">F6X42_27045</name>
</gene>
<evidence type="ECO:0000256" key="1">
    <source>
        <dbReference type="SAM" id="SignalP"/>
    </source>
</evidence>
<organism evidence="2 3">
    <name type="scientific">Paraburkholderia podalyriae</name>
    <dbReference type="NCBI Taxonomy" id="1938811"/>
    <lineage>
        <taxon>Bacteria</taxon>
        <taxon>Pseudomonadati</taxon>
        <taxon>Pseudomonadota</taxon>
        <taxon>Betaproteobacteria</taxon>
        <taxon>Burkholderiales</taxon>
        <taxon>Burkholderiaceae</taxon>
        <taxon>Paraburkholderia</taxon>
    </lineage>
</organism>
<proteinExistence type="predicted"/>
<dbReference type="EMBL" id="VZQQ01000028">
    <property type="protein sequence ID" value="MBC8750115.1"/>
    <property type="molecule type" value="Genomic_DNA"/>
</dbReference>
<dbReference type="Proteomes" id="UP000736373">
    <property type="component" value="Unassembled WGS sequence"/>
</dbReference>
<reference evidence="2 3" key="1">
    <citation type="submission" date="2019-09" db="EMBL/GenBank/DDBJ databases">
        <title>Paraburkholderia podalyriae sp. nov., A South African Podalyria-associated rhizobium.</title>
        <authorList>
            <person name="Mavima L."/>
            <person name="Beukes C.W."/>
            <person name="Palmer M."/>
            <person name="De Meyer S.E."/>
            <person name="James E.K."/>
            <person name="Maluk M."/>
            <person name="Avontuur J.R."/>
            <person name="Chan W.Y."/>
            <person name="Venter S.N."/>
            <person name="Steenkamp E.T."/>
        </authorList>
    </citation>
    <scope>NUCLEOTIDE SEQUENCE [LARGE SCALE GENOMIC DNA]</scope>
    <source>
        <strain evidence="2 3">WC7.3b</strain>
    </source>
</reference>
<keyword evidence="1" id="KW-0732">Signal</keyword>
<evidence type="ECO:0000313" key="2">
    <source>
        <dbReference type="EMBL" id="MBC8750115.1"/>
    </source>
</evidence>
<name>A0ABR7PV03_9BURK</name>
<evidence type="ECO:0000313" key="3">
    <source>
        <dbReference type="Proteomes" id="UP000736373"/>
    </source>
</evidence>
<protein>
    <submittedName>
        <fullName evidence="2">Uncharacterized protein</fullName>
    </submittedName>
</protein>
<sequence>MKKVLITSTLGLVALGAHAQSSVTSHFAFATRSSRKRSTTTAMTTEGIASIEGYWSFSCKIWRFALKILEFSMACRIGRRVTNAKAKALLDGALRQTTARFCTKRTNTPQTRLARTLEQLPSYPVNRVHELLPRARWNTSAYGHPRLASAGA</sequence>
<comment type="caution">
    <text evidence="2">The sequence shown here is derived from an EMBL/GenBank/DDBJ whole genome shotgun (WGS) entry which is preliminary data.</text>
</comment>
<accession>A0ABR7PV03</accession>
<feature type="signal peptide" evidence="1">
    <location>
        <begin position="1"/>
        <end position="19"/>
    </location>
</feature>
<feature type="chain" id="PRO_5046500806" evidence="1">
    <location>
        <begin position="20"/>
        <end position="152"/>
    </location>
</feature>
<keyword evidence="3" id="KW-1185">Reference proteome</keyword>